<accession>A0A1L4BV18</accession>
<reference evidence="7 8" key="1">
    <citation type="journal article" date="2016" name="Appl. Environ. Microbiol.">
        <title>Whole genome relationships among Francisella bacteria of diverse origin define new species and provide specific regions for detection.</title>
        <authorList>
            <person name="Challacombe J.F."/>
            <person name="Petersen J.M."/>
            <person name="Gallegos-Graves V."/>
            <person name="Hodge D."/>
            <person name="Pillai S."/>
            <person name="Kuske C.R."/>
        </authorList>
    </citation>
    <scope>NUCLEOTIDE SEQUENCE [LARGE SCALE GENOMIC DNA]</scope>
    <source>
        <strain evidence="8">TX07-7310</strain>
    </source>
</reference>
<dbReference type="GO" id="GO:0046872">
    <property type="term" value="F:metal ion binding"/>
    <property type="evidence" value="ECO:0007669"/>
    <property type="project" value="UniProtKB-KW"/>
</dbReference>
<dbReference type="GO" id="GO:0016491">
    <property type="term" value="F:oxidoreductase activity"/>
    <property type="evidence" value="ECO:0007669"/>
    <property type="project" value="UniProtKB-KW"/>
</dbReference>
<evidence type="ECO:0000313" key="7">
    <source>
        <dbReference type="EMBL" id="API87678.1"/>
    </source>
</evidence>
<dbReference type="OrthoDB" id="9769355at2"/>
<dbReference type="RefSeq" id="WP_072713454.1">
    <property type="nucleotide sequence ID" value="NZ_CP016796.1"/>
</dbReference>
<evidence type="ECO:0000256" key="4">
    <source>
        <dbReference type="ARBA" id="ARBA00023004"/>
    </source>
</evidence>
<keyword evidence="8" id="KW-1185">Reference proteome</keyword>
<feature type="domain" description="Rieske" evidence="6">
    <location>
        <begin position="8"/>
        <end position="108"/>
    </location>
</feature>
<dbReference type="Gene3D" id="2.102.10.10">
    <property type="entry name" value="Rieske [2Fe-2S] iron-sulphur domain"/>
    <property type="match status" value="1"/>
</dbReference>
<keyword evidence="5" id="KW-0411">Iron-sulfur</keyword>
<evidence type="ECO:0000256" key="1">
    <source>
        <dbReference type="ARBA" id="ARBA00022714"/>
    </source>
</evidence>
<dbReference type="EMBL" id="CP016796">
    <property type="protein sequence ID" value="API87678.1"/>
    <property type="molecule type" value="Genomic_DNA"/>
</dbReference>
<evidence type="ECO:0000259" key="6">
    <source>
        <dbReference type="PROSITE" id="PS51296"/>
    </source>
</evidence>
<keyword evidence="4" id="KW-0408">Iron</keyword>
<dbReference type="InterPro" id="IPR017941">
    <property type="entry name" value="Rieske_2Fe-2S"/>
</dbReference>
<sequence>MKNIPKFWYAIAHIKEIKNKPIKLQRFGKNLVAWKSLDNIIVMENRCPHRGAELSSGKICNNAIVCPFHAFEFDSNGSCIYTPETKGAIPKLKVKTYPIKVVADMLWINIFDEEIDNSYAFEFIQKTHDNFKAQYSLLTDIWQNNIRHCIENQLDYTHLATVHKKSIGRGYQIPENVTLNIQPEYIEAIKNNHLMLKYILPNFWLLNNSDKLKICVYFVPVNEHETKLYLVNYRSFMTSKFIKPLADKLFSITNKIILNEDKKVVKTQKFDEDYNTKDFLLRHDQIIKEFRKIWKN</sequence>
<organism evidence="7 8">
    <name type="scientific">Francisella uliginis</name>
    <dbReference type="NCBI Taxonomy" id="573570"/>
    <lineage>
        <taxon>Bacteria</taxon>
        <taxon>Pseudomonadati</taxon>
        <taxon>Pseudomonadota</taxon>
        <taxon>Gammaproteobacteria</taxon>
        <taxon>Thiotrichales</taxon>
        <taxon>Francisellaceae</taxon>
        <taxon>Francisella</taxon>
    </lineage>
</organism>
<protein>
    <submittedName>
        <fullName evidence="7">Rieske (2Fe-2S) protein</fullName>
    </submittedName>
</protein>
<evidence type="ECO:0000256" key="5">
    <source>
        <dbReference type="ARBA" id="ARBA00023014"/>
    </source>
</evidence>
<evidence type="ECO:0000256" key="2">
    <source>
        <dbReference type="ARBA" id="ARBA00022723"/>
    </source>
</evidence>
<dbReference type="Gene3D" id="3.90.380.10">
    <property type="entry name" value="Naphthalene 1,2-dioxygenase Alpha Subunit, Chain A, domain 1"/>
    <property type="match status" value="1"/>
</dbReference>
<proteinExistence type="predicted"/>
<gene>
    <name evidence="7" type="ORF">F7310_10090</name>
</gene>
<dbReference type="GO" id="GO:0051537">
    <property type="term" value="F:2 iron, 2 sulfur cluster binding"/>
    <property type="evidence" value="ECO:0007669"/>
    <property type="project" value="UniProtKB-KW"/>
</dbReference>
<dbReference type="SUPFAM" id="SSF55961">
    <property type="entry name" value="Bet v1-like"/>
    <property type="match status" value="1"/>
</dbReference>
<dbReference type="Proteomes" id="UP000184222">
    <property type="component" value="Chromosome"/>
</dbReference>
<dbReference type="InterPro" id="IPR036922">
    <property type="entry name" value="Rieske_2Fe-2S_sf"/>
</dbReference>
<dbReference type="KEGG" id="frx:F7310_10090"/>
<name>A0A1L4BV18_9GAMM</name>
<dbReference type="CDD" id="cd03469">
    <property type="entry name" value="Rieske_RO_Alpha_N"/>
    <property type="match status" value="1"/>
</dbReference>
<dbReference type="PANTHER" id="PTHR21266">
    <property type="entry name" value="IRON-SULFUR DOMAIN CONTAINING PROTEIN"/>
    <property type="match status" value="1"/>
</dbReference>
<dbReference type="SUPFAM" id="SSF50022">
    <property type="entry name" value="ISP domain"/>
    <property type="match status" value="1"/>
</dbReference>
<keyword evidence="2" id="KW-0479">Metal-binding</keyword>
<dbReference type="STRING" id="573570.F7310_10090"/>
<dbReference type="Pfam" id="PF00355">
    <property type="entry name" value="Rieske"/>
    <property type="match status" value="1"/>
</dbReference>
<dbReference type="PANTHER" id="PTHR21266:SF59">
    <property type="entry name" value="BLR4922 PROTEIN"/>
    <property type="match status" value="1"/>
</dbReference>
<evidence type="ECO:0000256" key="3">
    <source>
        <dbReference type="ARBA" id="ARBA00023002"/>
    </source>
</evidence>
<keyword evidence="3" id="KW-0560">Oxidoreductase</keyword>
<dbReference type="AlphaFoldDB" id="A0A1L4BV18"/>
<keyword evidence="1" id="KW-0001">2Fe-2S</keyword>
<evidence type="ECO:0000313" key="8">
    <source>
        <dbReference type="Proteomes" id="UP000184222"/>
    </source>
</evidence>
<dbReference type="PROSITE" id="PS51296">
    <property type="entry name" value="RIESKE"/>
    <property type="match status" value="1"/>
</dbReference>
<dbReference type="InterPro" id="IPR050584">
    <property type="entry name" value="Cholesterol_7-desaturase"/>
</dbReference>